<proteinExistence type="predicted"/>
<gene>
    <name evidence="1" type="ORF">EVA_12496</name>
</gene>
<accession>J9FWN4</accession>
<name>J9FWN4_9ZZZZ</name>
<evidence type="ECO:0000313" key="1">
    <source>
        <dbReference type="EMBL" id="EJW99396.1"/>
    </source>
</evidence>
<dbReference type="EMBL" id="AMCI01003823">
    <property type="protein sequence ID" value="EJW99396.1"/>
    <property type="molecule type" value="Genomic_DNA"/>
</dbReference>
<sequence>MINHIGDFLLHTAQFCQQDILLQLRHILLGKVHPGCQMTCKFDQCRAPSLIFSASAPDSACCASAAP</sequence>
<comment type="caution">
    <text evidence="1">The sequence shown here is derived from an EMBL/GenBank/DDBJ whole genome shotgun (WGS) entry which is preliminary data.</text>
</comment>
<organism evidence="1">
    <name type="scientific">gut metagenome</name>
    <dbReference type="NCBI Taxonomy" id="749906"/>
    <lineage>
        <taxon>unclassified sequences</taxon>
        <taxon>metagenomes</taxon>
        <taxon>organismal metagenomes</taxon>
    </lineage>
</organism>
<dbReference type="AlphaFoldDB" id="J9FWN4"/>
<reference evidence="1" key="1">
    <citation type="journal article" date="2012" name="PLoS ONE">
        <title>Gene sets for utilization of primary and secondary nutrition supplies in the distal gut of endangered iberian lynx.</title>
        <authorList>
            <person name="Alcaide M."/>
            <person name="Messina E."/>
            <person name="Richter M."/>
            <person name="Bargiela R."/>
            <person name="Peplies J."/>
            <person name="Huws S.A."/>
            <person name="Newbold C.J."/>
            <person name="Golyshin P.N."/>
            <person name="Simon M.A."/>
            <person name="Lopez G."/>
            <person name="Yakimov M.M."/>
            <person name="Ferrer M."/>
        </authorList>
    </citation>
    <scope>NUCLEOTIDE SEQUENCE</scope>
</reference>
<protein>
    <submittedName>
        <fullName evidence="1">Uncharacterized protein</fullName>
    </submittedName>
</protein>